<evidence type="ECO:0000313" key="1">
    <source>
        <dbReference type="EMBL" id="MFC4387530.1"/>
    </source>
</evidence>
<accession>A0ABV8VVC7</accession>
<evidence type="ECO:0000313" key="2">
    <source>
        <dbReference type="Proteomes" id="UP001595880"/>
    </source>
</evidence>
<comment type="caution">
    <text evidence="1">The sequence shown here is derived from an EMBL/GenBank/DDBJ whole genome shotgun (WGS) entry which is preliminary data.</text>
</comment>
<gene>
    <name evidence="1" type="ORF">ACFOZ1_06845</name>
</gene>
<proteinExistence type="predicted"/>
<dbReference type="Proteomes" id="UP001595880">
    <property type="component" value="Unassembled WGS sequence"/>
</dbReference>
<name>A0ABV8VVC7_9BACI</name>
<dbReference type="RefSeq" id="WP_390197492.1">
    <property type="nucleotide sequence ID" value="NZ_JBHSDV010000001.1"/>
</dbReference>
<dbReference type="EMBL" id="JBHSDV010000001">
    <property type="protein sequence ID" value="MFC4387530.1"/>
    <property type="molecule type" value="Genomic_DNA"/>
</dbReference>
<reference evidence="2" key="1">
    <citation type="journal article" date="2019" name="Int. J. Syst. Evol. Microbiol.">
        <title>The Global Catalogue of Microorganisms (GCM) 10K type strain sequencing project: providing services to taxonomists for standard genome sequencing and annotation.</title>
        <authorList>
            <consortium name="The Broad Institute Genomics Platform"/>
            <consortium name="The Broad Institute Genome Sequencing Center for Infectious Disease"/>
            <person name="Wu L."/>
            <person name="Ma J."/>
        </authorList>
    </citation>
    <scope>NUCLEOTIDE SEQUENCE [LARGE SCALE GENOMIC DNA]</scope>
    <source>
        <strain evidence="2">KACC 14058</strain>
    </source>
</reference>
<keyword evidence="2" id="KW-1185">Reference proteome</keyword>
<organism evidence="1 2">
    <name type="scientific">Gracilibacillus marinus</name>
    <dbReference type="NCBI Taxonomy" id="630535"/>
    <lineage>
        <taxon>Bacteria</taxon>
        <taxon>Bacillati</taxon>
        <taxon>Bacillota</taxon>
        <taxon>Bacilli</taxon>
        <taxon>Bacillales</taxon>
        <taxon>Bacillaceae</taxon>
        <taxon>Gracilibacillus</taxon>
    </lineage>
</organism>
<protein>
    <submittedName>
        <fullName evidence="1">Uncharacterized protein</fullName>
    </submittedName>
</protein>
<sequence>MNIQITNVSMRYAEGEIESVQVHFNGHNDDRTININGYIPLTAEQYAGNESVTALQAIVRQEVANKIVQDTNAA</sequence>